<sequence length="79" mass="8624">MGLSTLSGDFYLAVSLSTDFRANFRVVHAGKPAVRETGMKGPVASRNRAVRRARANRRCHGGTSRPVRVSCTFSASWRA</sequence>
<gene>
    <name evidence="2" type="ORF">Bxe_A2143</name>
</gene>
<feature type="region of interest" description="Disordered" evidence="1">
    <location>
        <begin position="37"/>
        <end position="61"/>
    </location>
</feature>
<reference evidence="2 3" key="1">
    <citation type="journal article" date="2006" name="Proc. Natl. Acad. Sci. U.S.A.">
        <title>Burkholderia xenovorans LB400 harbors a multi-replicon, 9.73-Mbp genome shaped for versatility.</title>
        <authorList>
            <person name="Chain P.S."/>
            <person name="Denef V.J."/>
            <person name="Konstantinidis K.T."/>
            <person name="Vergez L.M."/>
            <person name="Agullo L."/>
            <person name="Reyes V.L."/>
            <person name="Hauser L."/>
            <person name="Cordova M."/>
            <person name="Gomez L."/>
            <person name="Gonzalez M."/>
            <person name="Land M."/>
            <person name="Lao V."/>
            <person name="Larimer F."/>
            <person name="LiPuma J.J."/>
            <person name="Mahenthiralingam E."/>
            <person name="Malfatti S.A."/>
            <person name="Marx C.J."/>
            <person name="Parnell J.J."/>
            <person name="Ramette A."/>
            <person name="Richardson P."/>
            <person name="Seeger M."/>
            <person name="Smith D."/>
            <person name="Spilker T."/>
            <person name="Sul W.J."/>
            <person name="Tsoi T.V."/>
            <person name="Ulrich L.E."/>
            <person name="Zhulin I.B."/>
            <person name="Tiedje J.M."/>
        </authorList>
    </citation>
    <scope>NUCLEOTIDE SEQUENCE [LARGE SCALE GENOMIC DNA]</scope>
    <source>
        <strain evidence="2 3">LB400</strain>
    </source>
</reference>
<dbReference type="AlphaFoldDB" id="Q13YL4"/>
<feature type="compositionally biased region" description="Basic residues" evidence="1">
    <location>
        <begin position="48"/>
        <end position="60"/>
    </location>
</feature>
<evidence type="ECO:0000313" key="3">
    <source>
        <dbReference type="Proteomes" id="UP000001817"/>
    </source>
</evidence>
<protein>
    <submittedName>
        <fullName evidence="2">Uncharacterized protein</fullName>
    </submittedName>
</protein>
<dbReference type="KEGG" id="bxe:Bxe_A2143"/>
<dbReference type="STRING" id="266265.Bxe_A2143"/>
<name>Q13YL4_PARXL</name>
<organism evidence="2 3">
    <name type="scientific">Paraburkholderia xenovorans (strain LB400)</name>
    <dbReference type="NCBI Taxonomy" id="266265"/>
    <lineage>
        <taxon>Bacteria</taxon>
        <taxon>Pseudomonadati</taxon>
        <taxon>Pseudomonadota</taxon>
        <taxon>Betaproteobacteria</taxon>
        <taxon>Burkholderiales</taxon>
        <taxon>Burkholderiaceae</taxon>
        <taxon>Paraburkholderia</taxon>
    </lineage>
</organism>
<evidence type="ECO:0000256" key="1">
    <source>
        <dbReference type="SAM" id="MobiDB-lite"/>
    </source>
</evidence>
<evidence type="ECO:0000313" key="2">
    <source>
        <dbReference type="EMBL" id="ABE30825.1"/>
    </source>
</evidence>
<dbReference type="Proteomes" id="UP000001817">
    <property type="component" value="Chromosome 1"/>
</dbReference>
<accession>Q13YL4</accession>
<proteinExistence type="predicted"/>
<dbReference type="EMBL" id="CP000270">
    <property type="protein sequence ID" value="ABE30825.1"/>
    <property type="molecule type" value="Genomic_DNA"/>
</dbReference>
<keyword evidence="3" id="KW-1185">Reference proteome</keyword>